<evidence type="ECO:0000313" key="1">
    <source>
        <dbReference type="EMBL" id="CCX09680.1"/>
    </source>
</evidence>
<gene>
    <name evidence="1" type="ORF">PCON_09273</name>
</gene>
<name>U4L2V6_PYROM</name>
<evidence type="ECO:0000313" key="2">
    <source>
        <dbReference type="Proteomes" id="UP000018144"/>
    </source>
</evidence>
<dbReference type="InterPro" id="IPR034444">
    <property type="entry name" value="Nuo17.8"/>
</dbReference>
<dbReference type="Proteomes" id="UP000018144">
    <property type="component" value="Unassembled WGS sequence"/>
</dbReference>
<dbReference type="GO" id="GO:0005739">
    <property type="term" value="C:mitochondrion"/>
    <property type="evidence" value="ECO:0007669"/>
    <property type="project" value="InterPro"/>
</dbReference>
<protein>
    <submittedName>
        <fullName evidence="1">Similar to NADH-ubiquinone oxidoreductase 17.8 kDa subunit, mitochondrial acc. no. P42116</fullName>
    </submittedName>
</protein>
<keyword evidence="1" id="KW-0830">Ubiquinone</keyword>
<dbReference type="OMA" id="RNIQAGH"/>
<dbReference type="PANTHER" id="PTHR42100">
    <property type="entry name" value="OXIDOREDUCTASE 178 KDA SUBUNIT, PUTATIVE (AFU_ORTHOLOGUE AFUA_8G04320)-RELATED"/>
    <property type="match status" value="1"/>
</dbReference>
<organism evidence="1 2">
    <name type="scientific">Pyronema omphalodes (strain CBS 100304)</name>
    <name type="common">Pyronema confluens</name>
    <dbReference type="NCBI Taxonomy" id="1076935"/>
    <lineage>
        <taxon>Eukaryota</taxon>
        <taxon>Fungi</taxon>
        <taxon>Dikarya</taxon>
        <taxon>Ascomycota</taxon>
        <taxon>Pezizomycotina</taxon>
        <taxon>Pezizomycetes</taxon>
        <taxon>Pezizales</taxon>
        <taxon>Pyronemataceae</taxon>
        <taxon>Pyronema</taxon>
    </lineage>
</organism>
<accession>U4L2V6</accession>
<dbReference type="STRING" id="1076935.U4L2V6"/>
<reference evidence="1 2" key="1">
    <citation type="journal article" date="2013" name="PLoS Genet.">
        <title>The genome and development-dependent transcriptomes of Pyronema confluens: a window into fungal evolution.</title>
        <authorList>
            <person name="Traeger S."/>
            <person name="Altegoer F."/>
            <person name="Freitag M."/>
            <person name="Gabaldon T."/>
            <person name="Kempken F."/>
            <person name="Kumar A."/>
            <person name="Marcet-Houben M."/>
            <person name="Poggeler S."/>
            <person name="Stajich J.E."/>
            <person name="Nowrousian M."/>
        </authorList>
    </citation>
    <scope>NUCLEOTIDE SEQUENCE [LARGE SCALE GENOMIC DNA]</scope>
    <source>
        <strain evidence="2">CBS 100304</strain>
        <tissue evidence="1">Vegetative mycelium</tissue>
    </source>
</reference>
<keyword evidence="2" id="KW-1185">Reference proteome</keyword>
<proteinExistence type="predicted"/>
<dbReference type="OrthoDB" id="2120038at2759"/>
<dbReference type="EMBL" id="HF935487">
    <property type="protein sequence ID" value="CCX09680.1"/>
    <property type="molecule type" value="Genomic_DNA"/>
</dbReference>
<dbReference type="eggNOG" id="ENOG502S7GA">
    <property type="taxonomic scope" value="Eukaryota"/>
</dbReference>
<sequence>MLSAVPRRVLLSGRRSIQQVRFGSHAAHDAHHAPAVPESFGKGFYMSIAAFTGLCAFYKFTVSDEKEPLVTRIINKYHSQSALWEARNTVHTKMVEEAAHDRLLFEESPIPKSRPYAYPEALNQGSPWNITAGWATGDLTAVKAHMEAERARLDALRQGN</sequence>
<dbReference type="PANTHER" id="PTHR42100:SF1">
    <property type="entry name" value="OXIDOREDUCTASE 178 KDA SUBUNIT, PUTATIVE (AFU_ORTHOLOGUE AFUA_8G04320)-RELATED"/>
    <property type="match status" value="1"/>
</dbReference>
<dbReference type="AlphaFoldDB" id="U4L2V6"/>